<dbReference type="EMBL" id="CP041730">
    <property type="protein sequence ID" value="QDQ26135.1"/>
    <property type="molecule type" value="Genomic_DNA"/>
</dbReference>
<dbReference type="InterPro" id="IPR018530">
    <property type="entry name" value="SiaC"/>
</dbReference>
<gene>
    <name evidence="2" type="ORF">FNU76_07070</name>
</gene>
<evidence type="ECO:0000259" key="1">
    <source>
        <dbReference type="Pfam" id="PF09345"/>
    </source>
</evidence>
<dbReference type="NCBIfam" id="NF038265">
    <property type="entry name" value="phos_prot_SiaC"/>
    <property type="match status" value="1"/>
</dbReference>
<dbReference type="OrthoDB" id="5297629at2"/>
<dbReference type="KEGG" id="cari:FNU76_07070"/>
<organism evidence="2 3">
    <name type="scientific">Chitinimonas arctica</name>
    <dbReference type="NCBI Taxonomy" id="2594795"/>
    <lineage>
        <taxon>Bacteria</taxon>
        <taxon>Pseudomonadati</taxon>
        <taxon>Pseudomonadota</taxon>
        <taxon>Betaproteobacteria</taxon>
        <taxon>Neisseriales</taxon>
        <taxon>Chitinibacteraceae</taxon>
        <taxon>Chitinimonas</taxon>
    </lineage>
</organism>
<dbReference type="RefSeq" id="WP_144277534.1">
    <property type="nucleotide sequence ID" value="NZ_CP041730.1"/>
</dbReference>
<accession>A0A516SDA2</accession>
<dbReference type="Proteomes" id="UP000317550">
    <property type="component" value="Chromosome"/>
</dbReference>
<reference evidence="3" key="1">
    <citation type="submission" date="2019-07" db="EMBL/GenBank/DDBJ databases">
        <title>Chitinimonas sp. nov., isolated from Ny-Alesund, arctica soil.</title>
        <authorList>
            <person name="Xu Q."/>
            <person name="Peng F."/>
        </authorList>
    </citation>
    <scope>NUCLEOTIDE SEQUENCE [LARGE SCALE GENOMIC DNA]</scope>
    <source>
        <strain evidence="3">R3-44</strain>
    </source>
</reference>
<evidence type="ECO:0000313" key="3">
    <source>
        <dbReference type="Proteomes" id="UP000317550"/>
    </source>
</evidence>
<feature type="domain" description="SiaC family regulatory phosphoprotein" evidence="1">
    <location>
        <begin position="6"/>
        <end position="122"/>
    </location>
</feature>
<evidence type="ECO:0000313" key="2">
    <source>
        <dbReference type="EMBL" id="QDQ26135.1"/>
    </source>
</evidence>
<name>A0A516SDA2_9NEIS</name>
<dbReference type="AlphaFoldDB" id="A0A516SDA2"/>
<protein>
    <submittedName>
        <fullName evidence="2">DUF1987 domain-containing protein</fullName>
    </submittedName>
</protein>
<keyword evidence="3" id="KW-1185">Reference proteome</keyword>
<proteinExistence type="predicted"/>
<sequence>MNDFSITGSQSSPAIQGNWEDGILAMQGDSYPENSYELFQQVFHWLESFLKDASRPLTLELKLLYLNTSSIKAMMDIFDLLEEAHHAGQTVAVNWHYDQRNERVAELAAEFKEDCNFPFAIIGHATSSGEPDET</sequence>
<dbReference type="Pfam" id="PF09345">
    <property type="entry name" value="SiaC"/>
    <property type="match status" value="1"/>
</dbReference>